<comment type="caution">
    <text evidence="10">The sequence shown here is derived from an EMBL/GenBank/DDBJ whole genome shotgun (WGS) entry which is preliminary data.</text>
</comment>
<evidence type="ECO:0000313" key="10">
    <source>
        <dbReference type="EMBL" id="MDI2113281.1"/>
    </source>
</evidence>
<proteinExistence type="inferred from homology"/>
<comment type="similarity">
    <text evidence="1">Belongs to the iron-containing alcohol dehydrogenase family.</text>
</comment>
<evidence type="ECO:0000256" key="1">
    <source>
        <dbReference type="ARBA" id="ARBA00007358"/>
    </source>
</evidence>
<feature type="domain" description="Alcohol dehydrogenase iron-type/glycerol dehydrogenase GldA" evidence="9">
    <location>
        <begin position="8"/>
        <end position="154"/>
    </location>
</feature>
<evidence type="ECO:0000256" key="4">
    <source>
        <dbReference type="ARBA" id="ARBA00023027"/>
    </source>
</evidence>
<dbReference type="GO" id="GO:0008888">
    <property type="term" value="F:glycerol dehydrogenase (NAD+) activity"/>
    <property type="evidence" value="ECO:0007669"/>
    <property type="project" value="UniProtKB-EC"/>
</dbReference>
<evidence type="ECO:0000256" key="2">
    <source>
        <dbReference type="ARBA" id="ARBA00022723"/>
    </source>
</evidence>
<dbReference type="Gene3D" id="1.20.1090.10">
    <property type="entry name" value="Dehydroquinate synthase-like - alpha domain"/>
    <property type="match status" value="1"/>
</dbReference>
<evidence type="ECO:0000256" key="5">
    <source>
        <dbReference type="ARBA" id="ARBA00037918"/>
    </source>
</evidence>
<dbReference type="InterPro" id="IPR001670">
    <property type="entry name" value="ADH_Fe/GldA"/>
</dbReference>
<comment type="catalytic activity">
    <reaction evidence="8">
        <text>glycerol + NAD(+) = dihydroxyacetone + NADH + H(+)</text>
        <dbReference type="Rhea" id="RHEA:13769"/>
        <dbReference type="ChEBI" id="CHEBI:15378"/>
        <dbReference type="ChEBI" id="CHEBI:16016"/>
        <dbReference type="ChEBI" id="CHEBI:17754"/>
        <dbReference type="ChEBI" id="CHEBI:57540"/>
        <dbReference type="ChEBI" id="CHEBI:57945"/>
        <dbReference type="EC" id="1.1.1.6"/>
    </reaction>
</comment>
<dbReference type="Proteomes" id="UP001431775">
    <property type="component" value="Unassembled WGS sequence"/>
</dbReference>
<reference evidence="10" key="1">
    <citation type="submission" date="2023-05" db="EMBL/GenBank/DDBJ databases">
        <title>Whole genome sequence of Commensalibacter sp.</title>
        <authorList>
            <person name="Charoenyingcharoen P."/>
            <person name="Yukphan P."/>
        </authorList>
    </citation>
    <scope>NUCLEOTIDE SEQUENCE</scope>
    <source>
        <strain evidence="10">TBRC 10068</strain>
    </source>
</reference>
<dbReference type="PROSITE" id="PS00060">
    <property type="entry name" value="ADH_IRON_2"/>
    <property type="match status" value="1"/>
</dbReference>
<dbReference type="Gene3D" id="3.40.50.1970">
    <property type="match status" value="1"/>
</dbReference>
<comment type="pathway">
    <text evidence="5">Polyol metabolism; glycerol fermentation; glycerone phosphate from glycerol (oxidative route): step 1/2.</text>
</comment>
<sequence>MLQIIQSPSKYIQGPNALQKIGCYGKLLADHYLVIADKIVMNITKDIIETSLVTESVQSHFELFNGECSKNEIQRLGDVLKAHNCRGVIGVGGGKALDTAKAIAFYNKVPVLIVPTIASNDAPTSALSVIYTEKGEFEEYLMYPTNPDMVFMDTTIVAKAPVRLFVAGMGDALSTYFEGRACSISRAKTMAGGKSTLAAMGLAKLCYETLLEEGYKAKLAVENGVSTAAVEHIIEANTFLSGIGFESSGLAAAHAIHNGFTVLEECHHMYHGEKVAFGTLVQLVLENASEEELETVLDFCDRIGLPITLAQIGVKEGDGFKEKKIMEVSKASCAEGETIHNMPFKVTPDQVYAAILTADALGQAWRE</sequence>
<evidence type="ECO:0000259" key="9">
    <source>
        <dbReference type="Pfam" id="PF00465"/>
    </source>
</evidence>
<keyword evidence="4" id="KW-0520">NAD</keyword>
<dbReference type="RefSeq" id="WP_281462893.1">
    <property type="nucleotide sequence ID" value="NZ_JASBAN010000001.1"/>
</dbReference>
<dbReference type="Pfam" id="PF00465">
    <property type="entry name" value="Fe-ADH"/>
    <property type="match status" value="1"/>
</dbReference>
<evidence type="ECO:0000256" key="3">
    <source>
        <dbReference type="ARBA" id="ARBA00023002"/>
    </source>
</evidence>
<organism evidence="10 11">
    <name type="scientific">Commensalibacter nepenthis</name>
    <dbReference type="NCBI Taxonomy" id="3043872"/>
    <lineage>
        <taxon>Bacteria</taxon>
        <taxon>Pseudomonadati</taxon>
        <taxon>Pseudomonadota</taxon>
        <taxon>Alphaproteobacteria</taxon>
        <taxon>Acetobacterales</taxon>
        <taxon>Acetobacteraceae</taxon>
    </lineage>
</organism>
<gene>
    <name evidence="10" type="ORF">QJV33_08355</name>
</gene>
<dbReference type="EC" id="1.1.1.6" evidence="6"/>
<accession>A0ABT6Q913</accession>
<dbReference type="SUPFAM" id="SSF56796">
    <property type="entry name" value="Dehydroquinate synthase-like"/>
    <property type="match status" value="1"/>
</dbReference>
<name>A0ABT6Q913_9PROT</name>
<evidence type="ECO:0000256" key="8">
    <source>
        <dbReference type="ARBA" id="ARBA00049006"/>
    </source>
</evidence>
<evidence type="ECO:0000313" key="11">
    <source>
        <dbReference type="Proteomes" id="UP001431775"/>
    </source>
</evidence>
<dbReference type="CDD" id="cd08170">
    <property type="entry name" value="GlyDH"/>
    <property type="match status" value="1"/>
</dbReference>
<evidence type="ECO:0000256" key="6">
    <source>
        <dbReference type="ARBA" id="ARBA00039147"/>
    </source>
</evidence>
<keyword evidence="11" id="KW-1185">Reference proteome</keyword>
<keyword evidence="3 10" id="KW-0560">Oxidoreductase</keyword>
<dbReference type="PROSITE" id="PS00913">
    <property type="entry name" value="ADH_IRON_1"/>
    <property type="match status" value="1"/>
</dbReference>
<dbReference type="EMBL" id="JASBAN010000001">
    <property type="protein sequence ID" value="MDI2113281.1"/>
    <property type="molecule type" value="Genomic_DNA"/>
</dbReference>
<dbReference type="PANTHER" id="PTHR43616">
    <property type="entry name" value="GLYCEROL DEHYDROGENASE"/>
    <property type="match status" value="1"/>
</dbReference>
<keyword evidence="2" id="KW-0479">Metal-binding</keyword>
<dbReference type="PANTHER" id="PTHR43616:SF5">
    <property type="entry name" value="GLYCEROL DEHYDROGENASE 1"/>
    <property type="match status" value="1"/>
</dbReference>
<dbReference type="PIRSF" id="PIRSF000112">
    <property type="entry name" value="Glycerol_dehydrogenase"/>
    <property type="match status" value="1"/>
</dbReference>
<evidence type="ECO:0000256" key="7">
    <source>
        <dbReference type="ARBA" id="ARBA00040132"/>
    </source>
</evidence>
<protein>
    <recommendedName>
        <fullName evidence="7">Glycerol dehydrogenase</fullName>
        <ecNumber evidence="6">1.1.1.6</ecNumber>
    </recommendedName>
</protein>
<dbReference type="NCBIfam" id="NF006941">
    <property type="entry name" value="PRK09423.1"/>
    <property type="match status" value="1"/>
</dbReference>
<dbReference type="InterPro" id="IPR018211">
    <property type="entry name" value="ADH_Fe_CS"/>
</dbReference>
<dbReference type="InterPro" id="IPR016205">
    <property type="entry name" value="Glycerol_DH"/>
</dbReference>